<dbReference type="GO" id="GO:0003841">
    <property type="term" value="F:1-acylglycerol-3-phosphate O-acyltransferase activity"/>
    <property type="evidence" value="ECO:0007669"/>
    <property type="project" value="UniProtKB-UniRule"/>
</dbReference>
<dbReference type="GO" id="GO:0016020">
    <property type="term" value="C:membrane"/>
    <property type="evidence" value="ECO:0007669"/>
    <property type="project" value="InterPro"/>
</dbReference>
<keyword evidence="5" id="KW-1208">Phospholipid metabolism</keyword>
<keyword evidence="7" id="KW-0472">Membrane</keyword>
<keyword evidence="4 5" id="KW-0012">Acyltransferase</keyword>
<dbReference type="SUPFAM" id="SSF69593">
    <property type="entry name" value="Glycerol-3-phosphate (1)-acyltransferase"/>
    <property type="match status" value="1"/>
</dbReference>
<dbReference type="Proteomes" id="UP000075903">
    <property type="component" value="Unassembled WGS sequence"/>
</dbReference>
<dbReference type="PANTHER" id="PTHR10434:SF11">
    <property type="entry name" value="1-ACYL-SN-GLYCEROL-3-PHOSPHATE ACYLTRANSFERASE"/>
    <property type="match status" value="1"/>
</dbReference>
<protein>
    <recommendedName>
        <fullName evidence="5">1-acyl-sn-glycerol-3-phosphate acyltransferase</fullName>
        <ecNumber evidence="5">2.3.1.51</ecNumber>
    </recommendedName>
</protein>
<feature type="transmembrane region" description="Helical" evidence="7">
    <location>
        <begin position="184"/>
        <end position="202"/>
    </location>
</feature>
<evidence type="ECO:0000313" key="9">
    <source>
        <dbReference type="EnsemblMetazoa" id="AMEM005860-PA"/>
    </source>
</evidence>
<comment type="pathway">
    <text evidence="1">Phospholipid metabolism; CDP-diacylglycerol biosynthesis; CDP-diacylglycerol from sn-glycerol 3-phosphate: step 2/3.</text>
</comment>
<dbReference type="VEuPathDB" id="VectorBase:AMEM005860"/>
<evidence type="ECO:0000256" key="6">
    <source>
        <dbReference type="SAM" id="MobiDB-lite"/>
    </source>
</evidence>
<comment type="catalytic activity">
    <reaction evidence="5">
        <text>a 1-acyl-sn-glycero-3-phosphate + an acyl-CoA = a 1,2-diacyl-sn-glycero-3-phosphate + CoA</text>
        <dbReference type="Rhea" id="RHEA:19709"/>
        <dbReference type="ChEBI" id="CHEBI:57287"/>
        <dbReference type="ChEBI" id="CHEBI:57970"/>
        <dbReference type="ChEBI" id="CHEBI:58342"/>
        <dbReference type="ChEBI" id="CHEBI:58608"/>
        <dbReference type="EC" id="2.3.1.51"/>
    </reaction>
</comment>
<keyword evidence="5" id="KW-0594">Phospholipid biosynthesis</keyword>
<dbReference type="GO" id="GO:0005783">
    <property type="term" value="C:endoplasmic reticulum"/>
    <property type="evidence" value="ECO:0007669"/>
    <property type="project" value="TreeGrafter"/>
</dbReference>
<evidence type="ECO:0000259" key="8">
    <source>
        <dbReference type="SMART" id="SM00563"/>
    </source>
</evidence>
<dbReference type="EnsemblMetazoa" id="AMEM005860-RA">
    <property type="protein sequence ID" value="AMEM005860-PA"/>
    <property type="gene ID" value="AMEM005860"/>
</dbReference>
<dbReference type="PANTHER" id="PTHR10434">
    <property type="entry name" value="1-ACYL-SN-GLYCEROL-3-PHOSPHATE ACYLTRANSFERASE"/>
    <property type="match status" value="1"/>
</dbReference>
<keyword evidence="10" id="KW-1185">Reference proteome</keyword>
<keyword evidence="7" id="KW-0812">Transmembrane</keyword>
<organism evidence="9 10">
    <name type="scientific">Anopheles merus</name>
    <name type="common">Mosquito</name>
    <dbReference type="NCBI Taxonomy" id="30066"/>
    <lineage>
        <taxon>Eukaryota</taxon>
        <taxon>Metazoa</taxon>
        <taxon>Ecdysozoa</taxon>
        <taxon>Arthropoda</taxon>
        <taxon>Hexapoda</taxon>
        <taxon>Insecta</taxon>
        <taxon>Pterygota</taxon>
        <taxon>Neoptera</taxon>
        <taxon>Endopterygota</taxon>
        <taxon>Diptera</taxon>
        <taxon>Nematocera</taxon>
        <taxon>Culicoidea</taxon>
        <taxon>Culicidae</taxon>
        <taxon>Anophelinae</taxon>
        <taxon>Anopheles</taxon>
    </lineage>
</organism>
<dbReference type="AlphaFoldDB" id="A0A182UYJ7"/>
<evidence type="ECO:0000256" key="3">
    <source>
        <dbReference type="ARBA" id="ARBA00022679"/>
    </source>
</evidence>
<sequence length="409" mass="46518">MQNQCTRWQIVTSPSVRDQTKLQTNSPRFFSLLPRRSSNKSKKNTKTVQQQQKRTSSKMLSNYAELFLICAIILMPIFYETSSRFRYYFKIFVYYAVVILNSFVFIPIFLFRPCDVRNLTLASKFCRLASPIISMKWEVRGAEHMGADRAMVMVANHQSSLDILGMFDFWHLMDKCTVIAKRELFFAWPFGLAAWLSGLIFIDRRHAQRAQTAMNESTKMLIEKRTKLWVFPEGTRRITNEIHPFKKGAFHVAVRAQLPILPVVYSSYHTFLDTKNKVMNPGHVIVTALPPIETKGLTIDDIPELIERTRNAMIETFKATTKEVENRFNLSGHGMTPAKGTTTVISRIAAALPGGVSKQPTMTVAAPPVRPVVELIEPEARKIGSLLGGGDASPIKEPTAYRRKDVQRD</sequence>
<proteinExistence type="inferred from homology"/>
<dbReference type="Pfam" id="PF01553">
    <property type="entry name" value="Acyltransferase"/>
    <property type="match status" value="1"/>
</dbReference>
<dbReference type="SMART" id="SM00563">
    <property type="entry name" value="PlsC"/>
    <property type="match status" value="1"/>
</dbReference>
<keyword evidence="7" id="KW-1133">Transmembrane helix</keyword>
<feature type="region of interest" description="Disordered" evidence="6">
    <location>
        <begin position="385"/>
        <end position="409"/>
    </location>
</feature>
<comment type="similarity">
    <text evidence="2 5">Belongs to the 1-acyl-sn-glycerol-3-phosphate acyltransferase family.</text>
</comment>
<feature type="compositionally biased region" description="Basic and acidic residues" evidence="6">
    <location>
        <begin position="399"/>
        <end position="409"/>
    </location>
</feature>
<accession>A0A182UYJ7</accession>
<dbReference type="VEuPathDB" id="VectorBase:AMEM21_002674"/>
<evidence type="ECO:0000256" key="1">
    <source>
        <dbReference type="ARBA" id="ARBA00004728"/>
    </source>
</evidence>
<evidence type="ECO:0000256" key="2">
    <source>
        <dbReference type="ARBA" id="ARBA00008655"/>
    </source>
</evidence>
<evidence type="ECO:0000256" key="4">
    <source>
        <dbReference type="ARBA" id="ARBA00023315"/>
    </source>
</evidence>
<keyword evidence="5" id="KW-0443">Lipid metabolism</keyword>
<evidence type="ECO:0000313" key="10">
    <source>
        <dbReference type="Proteomes" id="UP000075903"/>
    </source>
</evidence>
<keyword evidence="3 5" id="KW-0808">Transferase</keyword>
<name>A0A182UYJ7_ANOME</name>
<feature type="transmembrane region" description="Helical" evidence="7">
    <location>
        <begin position="91"/>
        <end position="111"/>
    </location>
</feature>
<evidence type="ECO:0000256" key="7">
    <source>
        <dbReference type="SAM" id="Phobius"/>
    </source>
</evidence>
<keyword evidence="5" id="KW-0444">Lipid biosynthesis</keyword>
<evidence type="ECO:0000256" key="5">
    <source>
        <dbReference type="RuleBase" id="RU361267"/>
    </source>
</evidence>
<dbReference type="InterPro" id="IPR004552">
    <property type="entry name" value="AGP_acyltrans"/>
</dbReference>
<dbReference type="STRING" id="30066.A0A182UYJ7"/>
<dbReference type="InterPro" id="IPR002123">
    <property type="entry name" value="Plipid/glycerol_acylTrfase"/>
</dbReference>
<dbReference type="CDD" id="cd07989">
    <property type="entry name" value="LPLAT_AGPAT-like"/>
    <property type="match status" value="1"/>
</dbReference>
<dbReference type="EC" id="2.3.1.51" evidence="5"/>
<feature type="transmembrane region" description="Helical" evidence="7">
    <location>
        <begin position="60"/>
        <end position="79"/>
    </location>
</feature>
<dbReference type="GO" id="GO:0006654">
    <property type="term" value="P:phosphatidic acid biosynthetic process"/>
    <property type="evidence" value="ECO:0007669"/>
    <property type="project" value="TreeGrafter"/>
</dbReference>
<reference evidence="9" key="1">
    <citation type="submission" date="2020-05" db="UniProtKB">
        <authorList>
            <consortium name="EnsemblMetazoa"/>
        </authorList>
    </citation>
    <scope>IDENTIFICATION</scope>
    <source>
        <strain evidence="9">MAF</strain>
    </source>
</reference>
<dbReference type="NCBIfam" id="TIGR00530">
    <property type="entry name" value="AGP_acyltrn"/>
    <property type="match status" value="1"/>
</dbReference>
<feature type="domain" description="Phospholipid/glycerol acyltransferase" evidence="8">
    <location>
        <begin position="151"/>
        <end position="268"/>
    </location>
</feature>
<comment type="domain">
    <text evidence="5">The HXXXXD motif is essential for acyltransferase activity and may constitute the binding site for the phosphate moiety of the glycerol-3-phosphate.</text>
</comment>